<reference evidence="5 6" key="1">
    <citation type="submission" date="2016-01" db="EMBL/GenBank/DDBJ databases">
        <authorList>
            <person name="McClelland M."/>
            <person name="Jain A."/>
            <person name="Saraogi P."/>
            <person name="Mendelson R."/>
            <person name="Westerman R."/>
            <person name="SanMiguel P."/>
            <person name="Csonka L."/>
        </authorList>
    </citation>
    <scope>NUCLEOTIDE SEQUENCE [LARGE SCALE GENOMIC DNA]</scope>
    <source>
        <strain evidence="5 6">R-53146</strain>
    </source>
</reference>
<name>A0A0X3AQS6_9FLAO</name>
<evidence type="ECO:0000256" key="1">
    <source>
        <dbReference type="ARBA" id="ARBA00001561"/>
    </source>
</evidence>
<evidence type="ECO:0000313" key="5">
    <source>
        <dbReference type="EMBL" id="CVK16467.1"/>
    </source>
</evidence>
<dbReference type="RefSeq" id="WP_073961230.1">
    <property type="nucleotide sequence ID" value="NZ_FCOR01000007.1"/>
</dbReference>
<dbReference type="GO" id="GO:0030288">
    <property type="term" value="C:outer membrane-bounded periplasmic space"/>
    <property type="evidence" value="ECO:0007669"/>
    <property type="project" value="TreeGrafter"/>
</dbReference>
<evidence type="ECO:0000259" key="4">
    <source>
        <dbReference type="SMART" id="SM00646"/>
    </source>
</evidence>
<dbReference type="Proteomes" id="UP000182761">
    <property type="component" value="Unassembled WGS sequence"/>
</dbReference>
<dbReference type="PANTHER" id="PTHR30404">
    <property type="entry name" value="N-ACETYLMURAMOYL-L-ALANINE AMIDASE"/>
    <property type="match status" value="1"/>
</dbReference>
<dbReference type="PANTHER" id="PTHR30404:SF0">
    <property type="entry name" value="N-ACETYLMURAMOYL-L-ALANINE AMIDASE AMIC"/>
    <property type="match status" value="1"/>
</dbReference>
<dbReference type="CDD" id="cd02696">
    <property type="entry name" value="MurNAc-LAA"/>
    <property type="match status" value="1"/>
</dbReference>
<accession>A0A0X3AQS6</accession>
<dbReference type="SMART" id="SM00646">
    <property type="entry name" value="Ami_3"/>
    <property type="match status" value="1"/>
</dbReference>
<dbReference type="GO" id="GO:0008745">
    <property type="term" value="F:N-acetylmuramoyl-L-alanine amidase activity"/>
    <property type="evidence" value="ECO:0007669"/>
    <property type="project" value="UniProtKB-EC"/>
</dbReference>
<keyword evidence="6" id="KW-1185">Reference proteome</keyword>
<comment type="catalytic activity">
    <reaction evidence="1">
        <text>Hydrolyzes the link between N-acetylmuramoyl residues and L-amino acid residues in certain cell-wall glycopeptides.</text>
        <dbReference type="EC" id="3.5.1.28"/>
    </reaction>
</comment>
<dbReference type="SUPFAM" id="SSF53187">
    <property type="entry name" value="Zn-dependent exopeptidases"/>
    <property type="match status" value="1"/>
</dbReference>
<protein>
    <recommendedName>
        <fullName evidence="2">N-acetylmuramoyl-L-alanine amidase</fullName>
        <ecNumber evidence="2">3.5.1.28</ecNumber>
    </recommendedName>
</protein>
<evidence type="ECO:0000256" key="3">
    <source>
        <dbReference type="ARBA" id="ARBA00022801"/>
    </source>
</evidence>
<dbReference type="EC" id="3.5.1.28" evidence="2"/>
<dbReference type="InterPro" id="IPR002508">
    <property type="entry name" value="MurNAc-LAA_cat"/>
</dbReference>
<dbReference type="AlphaFoldDB" id="A0A0X3AQS6"/>
<dbReference type="InterPro" id="IPR050695">
    <property type="entry name" value="N-acetylmuramoyl_amidase_3"/>
</dbReference>
<evidence type="ECO:0000256" key="2">
    <source>
        <dbReference type="ARBA" id="ARBA00011901"/>
    </source>
</evidence>
<proteinExistence type="predicted"/>
<dbReference type="Pfam" id="PF01520">
    <property type="entry name" value="Amidase_3"/>
    <property type="match status" value="1"/>
</dbReference>
<organism evidence="5 6">
    <name type="scientific">Apibacter mensalis</name>
    <dbReference type="NCBI Taxonomy" id="1586267"/>
    <lineage>
        <taxon>Bacteria</taxon>
        <taxon>Pseudomonadati</taxon>
        <taxon>Bacteroidota</taxon>
        <taxon>Flavobacteriia</taxon>
        <taxon>Flavobacteriales</taxon>
        <taxon>Weeksellaceae</taxon>
        <taxon>Apibacter</taxon>
    </lineage>
</organism>
<evidence type="ECO:0000313" key="6">
    <source>
        <dbReference type="Proteomes" id="UP000182761"/>
    </source>
</evidence>
<gene>
    <name evidence="5" type="ORF">Ga0061079_10769</name>
</gene>
<dbReference type="Gene3D" id="3.40.630.40">
    <property type="entry name" value="Zn-dependent exopeptidases"/>
    <property type="match status" value="1"/>
</dbReference>
<feature type="domain" description="MurNAc-LAA" evidence="4">
    <location>
        <begin position="93"/>
        <end position="250"/>
    </location>
</feature>
<dbReference type="EMBL" id="FCOR01000007">
    <property type="protein sequence ID" value="CVK16467.1"/>
    <property type="molecule type" value="Genomic_DNA"/>
</dbReference>
<sequence>MRVLTIFYLKNILLITLIFLASSLYSQKKDFTLVLDAGHGGHDNGARGAFANEKDVNLSLVLKIGSMIEKNNKDVEVIYTRKTDEFIPLMTRADIANKGKANLFISIHCNSSPKSAPYGTETFVLGAHRNRDNFDVAKRENEVIYMEKDYQTTYEGFNPSSPESVIGLTLMQNIYLENSLKIASYVENNFKKENRFSRGVKQAGFLVLVQTAMPSVLIETGFISNPQEGQYLASEEGQNAIAKNIYEAFLSYKKEYDKKSEKKAEEENQQIVEKPVDNNMVLKVQFLASFNRYNPNSAQLRGMKNVEIVKINGKYVYYAGSTNLRSESEATLKIAKEAGFTDASIVEFNEKEVINNQYFTIELFISPKKYRERDSIFKGLNNVVRQKNDNNGYIYTSGKVSNYDSAKKLLEIYKKIGFTDAIISKTLS</sequence>
<dbReference type="FunFam" id="3.40.630.40:FF:000005">
    <property type="entry name" value="N-acetylmuramoyl-L-alanine amidase (AmiA)"/>
    <property type="match status" value="1"/>
</dbReference>
<dbReference type="GO" id="GO:0009253">
    <property type="term" value="P:peptidoglycan catabolic process"/>
    <property type="evidence" value="ECO:0007669"/>
    <property type="project" value="InterPro"/>
</dbReference>
<keyword evidence="3" id="KW-0378">Hydrolase</keyword>
<dbReference type="STRING" id="1586267.GCA_001418685_01320"/>
<dbReference type="OrthoDB" id="9806267at2"/>